<dbReference type="Gene3D" id="1.25.40.10">
    <property type="entry name" value="Tetratricopeptide repeat domain"/>
    <property type="match status" value="2"/>
</dbReference>
<comment type="caution">
    <text evidence="5">The sequence shown here is derived from an EMBL/GenBank/DDBJ whole genome shotgun (WGS) entry which is preliminary data.</text>
</comment>
<gene>
    <name evidence="5" type="ORF">CTEN210_10782</name>
</gene>
<dbReference type="Pfam" id="PF13424">
    <property type="entry name" value="TPR_12"/>
    <property type="match status" value="3"/>
</dbReference>
<feature type="repeat" description="TPR" evidence="3">
    <location>
        <begin position="352"/>
        <end position="385"/>
    </location>
</feature>
<evidence type="ECO:0000256" key="4">
    <source>
        <dbReference type="SAM" id="MobiDB-lite"/>
    </source>
</evidence>
<name>A0AAD3D026_9STRA</name>
<evidence type="ECO:0000313" key="5">
    <source>
        <dbReference type="EMBL" id="GFH54306.1"/>
    </source>
</evidence>
<dbReference type="PANTHER" id="PTHR45641">
    <property type="entry name" value="TETRATRICOPEPTIDE REPEAT PROTEIN (AFU_ORTHOLOGUE AFUA_6G03870)"/>
    <property type="match status" value="1"/>
</dbReference>
<dbReference type="Proteomes" id="UP001054902">
    <property type="component" value="Unassembled WGS sequence"/>
</dbReference>
<keyword evidence="1" id="KW-0677">Repeat</keyword>
<dbReference type="PROSITE" id="PS50293">
    <property type="entry name" value="TPR_REGION"/>
    <property type="match status" value="2"/>
</dbReference>
<protein>
    <recommendedName>
        <fullName evidence="7">Kinesin light chain</fullName>
    </recommendedName>
</protein>
<dbReference type="AlphaFoldDB" id="A0AAD3D026"/>
<organism evidence="5 6">
    <name type="scientific">Chaetoceros tenuissimus</name>
    <dbReference type="NCBI Taxonomy" id="426638"/>
    <lineage>
        <taxon>Eukaryota</taxon>
        <taxon>Sar</taxon>
        <taxon>Stramenopiles</taxon>
        <taxon>Ochrophyta</taxon>
        <taxon>Bacillariophyta</taxon>
        <taxon>Coscinodiscophyceae</taxon>
        <taxon>Chaetocerotophycidae</taxon>
        <taxon>Chaetocerotales</taxon>
        <taxon>Chaetocerotaceae</taxon>
        <taxon>Chaetoceros</taxon>
    </lineage>
</organism>
<proteinExistence type="predicted"/>
<reference evidence="5 6" key="1">
    <citation type="journal article" date="2021" name="Sci. Rep.">
        <title>The genome of the diatom Chaetoceros tenuissimus carries an ancient integrated fragment of an extant virus.</title>
        <authorList>
            <person name="Hongo Y."/>
            <person name="Kimura K."/>
            <person name="Takaki Y."/>
            <person name="Yoshida Y."/>
            <person name="Baba S."/>
            <person name="Kobayashi G."/>
            <person name="Nagasaki K."/>
            <person name="Hano T."/>
            <person name="Tomaru Y."/>
        </authorList>
    </citation>
    <scope>NUCLEOTIDE SEQUENCE [LARGE SCALE GENOMIC DNA]</scope>
    <source>
        <strain evidence="5 6">NIES-3715</strain>
    </source>
</reference>
<evidence type="ECO:0000313" key="6">
    <source>
        <dbReference type="Proteomes" id="UP001054902"/>
    </source>
</evidence>
<feature type="region of interest" description="Disordered" evidence="4">
    <location>
        <begin position="15"/>
        <end position="37"/>
    </location>
</feature>
<evidence type="ECO:0000256" key="1">
    <source>
        <dbReference type="ARBA" id="ARBA00022737"/>
    </source>
</evidence>
<dbReference type="InterPro" id="IPR019734">
    <property type="entry name" value="TPR_rpt"/>
</dbReference>
<dbReference type="SMART" id="SM00028">
    <property type="entry name" value="TPR"/>
    <property type="match status" value="6"/>
</dbReference>
<dbReference type="PROSITE" id="PS50005">
    <property type="entry name" value="TPR"/>
    <property type="match status" value="4"/>
</dbReference>
<evidence type="ECO:0000256" key="2">
    <source>
        <dbReference type="ARBA" id="ARBA00022803"/>
    </source>
</evidence>
<dbReference type="InterPro" id="IPR011990">
    <property type="entry name" value="TPR-like_helical_dom_sf"/>
</dbReference>
<dbReference type="PANTHER" id="PTHR45641:SF19">
    <property type="entry name" value="NEPHROCYSTIN-3"/>
    <property type="match status" value="1"/>
</dbReference>
<feature type="repeat" description="TPR" evidence="3">
    <location>
        <begin position="478"/>
        <end position="511"/>
    </location>
</feature>
<feature type="repeat" description="TPR" evidence="3">
    <location>
        <begin position="394"/>
        <end position="427"/>
    </location>
</feature>
<evidence type="ECO:0008006" key="7">
    <source>
        <dbReference type="Google" id="ProtNLM"/>
    </source>
</evidence>
<accession>A0AAD3D026</accession>
<feature type="repeat" description="TPR" evidence="3">
    <location>
        <begin position="436"/>
        <end position="469"/>
    </location>
</feature>
<dbReference type="EMBL" id="BLLK01000047">
    <property type="protein sequence ID" value="GFH54306.1"/>
    <property type="molecule type" value="Genomic_DNA"/>
</dbReference>
<sequence>MVLFCCVQKKEVDGRRNGAVEDTDQETGAQPMDDKNKFSPEELGVSVFFLENTLQAEIRDSSKPNANLDTIEESVLKKKGSQTLCPRDGNLGASYVDCLDGPENVGKANLILSFDERSDIQGVLQALVRYCEDHNLEKKETYVWTSCLCENLWRSRGMTSKDQLRDEIGKKIRKADRHLYVISPWNNPLLLERSEFLYELYLAFKSNRNIALTMATAEEDKLVKAMKSDDPGSYKSLVDVILHTTIQGSKAFTEEETKIMMDVVDEDIDASVLNVYITSILRKLIVNYLDDLIQLYTIHSKDPRRDLDLADLLFGIGNFINDIEDQDKAVDILLRCKDIREEVLGAKHRLIPRTRNSIGMAYDSAGKFNEAIEMYKTSKELNENAKREFTTEQASVYTSLGFVYDKQHEYDEAIKMYRKALHISEKVNGSDHTETADAYNNIGTMYCNQGEYQNAVEMFEKALAIRENVLGSEHLITGDTYNNLAFVYLDDEKYDDAISMYEKALIVYERVHGTNHSITASIYFRIADAFDEKGDTEKALEYFGKSRDSYEACLGKGHWKVLDAMAKIKSLSKK</sequence>
<keyword evidence="6" id="KW-1185">Reference proteome</keyword>
<dbReference type="SUPFAM" id="SSF48452">
    <property type="entry name" value="TPR-like"/>
    <property type="match status" value="1"/>
</dbReference>
<keyword evidence="2 3" id="KW-0802">TPR repeat</keyword>
<evidence type="ECO:0000256" key="3">
    <source>
        <dbReference type="PROSITE-ProRule" id="PRU00339"/>
    </source>
</evidence>